<dbReference type="Pfam" id="PF07690">
    <property type="entry name" value="MFS_1"/>
    <property type="match status" value="1"/>
</dbReference>
<evidence type="ECO:0000256" key="2">
    <source>
        <dbReference type="ARBA" id="ARBA00022475"/>
    </source>
</evidence>
<keyword evidence="5 6" id="KW-0472">Membrane</keyword>
<feature type="transmembrane region" description="Helical" evidence="6">
    <location>
        <begin position="271"/>
        <end position="293"/>
    </location>
</feature>
<dbReference type="PANTHER" id="PTHR23513:SF6">
    <property type="entry name" value="MAJOR FACILITATOR SUPERFAMILY ASSOCIATED DOMAIN-CONTAINING PROTEIN"/>
    <property type="match status" value="1"/>
</dbReference>
<gene>
    <name evidence="8" type="ORF">Acor_78180</name>
</gene>
<comment type="caution">
    <text evidence="8">The sequence shown here is derived from an EMBL/GenBank/DDBJ whole genome shotgun (WGS) entry which is preliminary data.</text>
</comment>
<organism evidence="8 9">
    <name type="scientific">Acrocarpospora corrugata</name>
    <dbReference type="NCBI Taxonomy" id="35763"/>
    <lineage>
        <taxon>Bacteria</taxon>
        <taxon>Bacillati</taxon>
        <taxon>Actinomycetota</taxon>
        <taxon>Actinomycetes</taxon>
        <taxon>Streptosporangiales</taxon>
        <taxon>Streptosporangiaceae</taxon>
        <taxon>Acrocarpospora</taxon>
    </lineage>
</organism>
<sequence length="446" mass="46794">MLINRNFSRLWIGQLVSLLGDFVFDTTLLLWVATVLLYGKPYAPIVSSTVLILVAVAAIAVAPFAGVLVDRWDKRRTMLRANLVRFVLIGLLALVASLPAGTVPIPVILILAGVVVTFATAAAGFFNPARIVLVGDIVPENQIGKASGLIQSTMALAAILGPPLAAPLLVTVGAQWTLALSAMSYLLSSALIRSVRPAPADVRSVTPDSHQAEAGRPGMMREFVDGLRLFRGNRVLVTLLVTTTFVMLGAGAINALDVYFVQENLHAAPEWFGLIGAAIGVGALIGSAAAGILGDRFGLARTYCASLLLASGLFLLYSRMTSIGPALIMVTLFSIGLGSLHTVSTPLVMRAVPRSHLGRVLSVFSPIAQVATVISIGVAGALVSALPPEFRISMAGVEFGRIDLVFFGSSAVMLSSAIYAAVTLLGRDRMPARADDTEPDRVETAG</sequence>
<protein>
    <submittedName>
        <fullName evidence="8">MFS transporter</fullName>
    </submittedName>
</protein>
<feature type="transmembrane region" description="Helical" evidence="6">
    <location>
        <begin position="12"/>
        <end position="39"/>
    </location>
</feature>
<accession>A0A5M3WBK8</accession>
<feature type="transmembrane region" description="Helical" evidence="6">
    <location>
        <begin position="323"/>
        <end position="348"/>
    </location>
</feature>
<evidence type="ECO:0000313" key="8">
    <source>
        <dbReference type="EMBL" id="GES05749.1"/>
    </source>
</evidence>
<evidence type="ECO:0000256" key="3">
    <source>
        <dbReference type="ARBA" id="ARBA00022692"/>
    </source>
</evidence>
<dbReference type="GO" id="GO:0005886">
    <property type="term" value="C:plasma membrane"/>
    <property type="evidence" value="ECO:0007669"/>
    <property type="project" value="UniProtKB-SubCell"/>
</dbReference>
<evidence type="ECO:0000256" key="5">
    <source>
        <dbReference type="ARBA" id="ARBA00023136"/>
    </source>
</evidence>
<evidence type="ECO:0000256" key="6">
    <source>
        <dbReference type="SAM" id="Phobius"/>
    </source>
</evidence>
<feature type="transmembrane region" description="Helical" evidence="6">
    <location>
        <begin position="235"/>
        <end position="256"/>
    </location>
</feature>
<feature type="transmembrane region" description="Helical" evidence="6">
    <location>
        <begin position="300"/>
        <end position="317"/>
    </location>
</feature>
<evidence type="ECO:0000259" key="7">
    <source>
        <dbReference type="PROSITE" id="PS50850"/>
    </source>
</evidence>
<dbReference type="SUPFAM" id="SSF103473">
    <property type="entry name" value="MFS general substrate transporter"/>
    <property type="match status" value="1"/>
</dbReference>
<dbReference type="GO" id="GO:0022857">
    <property type="term" value="F:transmembrane transporter activity"/>
    <property type="evidence" value="ECO:0007669"/>
    <property type="project" value="InterPro"/>
</dbReference>
<dbReference type="AlphaFoldDB" id="A0A5M3WBK8"/>
<dbReference type="InterPro" id="IPR036259">
    <property type="entry name" value="MFS_trans_sf"/>
</dbReference>
<dbReference type="PROSITE" id="PS50850">
    <property type="entry name" value="MFS"/>
    <property type="match status" value="1"/>
</dbReference>
<feature type="transmembrane region" description="Helical" evidence="6">
    <location>
        <begin position="45"/>
        <end position="69"/>
    </location>
</feature>
<dbReference type="InterPro" id="IPR020846">
    <property type="entry name" value="MFS_dom"/>
</dbReference>
<evidence type="ECO:0000256" key="1">
    <source>
        <dbReference type="ARBA" id="ARBA00004651"/>
    </source>
</evidence>
<evidence type="ECO:0000256" key="4">
    <source>
        <dbReference type="ARBA" id="ARBA00022989"/>
    </source>
</evidence>
<feature type="transmembrane region" description="Helical" evidence="6">
    <location>
        <begin position="404"/>
        <end position="425"/>
    </location>
</feature>
<name>A0A5M3WBK8_9ACTN</name>
<keyword evidence="9" id="KW-1185">Reference proteome</keyword>
<dbReference type="RefSeq" id="WP_246239726.1">
    <property type="nucleotide sequence ID" value="NZ_BAAABN010000009.1"/>
</dbReference>
<dbReference type="InterPro" id="IPR011701">
    <property type="entry name" value="MFS"/>
</dbReference>
<keyword evidence="3 6" id="KW-0812">Transmembrane</keyword>
<comment type="subcellular location">
    <subcellularLocation>
        <location evidence="1">Cell membrane</location>
        <topology evidence="1">Multi-pass membrane protein</topology>
    </subcellularLocation>
</comment>
<keyword evidence="4 6" id="KW-1133">Transmembrane helix</keyword>
<dbReference type="CDD" id="cd06173">
    <property type="entry name" value="MFS_MefA_like"/>
    <property type="match status" value="1"/>
</dbReference>
<evidence type="ECO:0000313" key="9">
    <source>
        <dbReference type="Proteomes" id="UP000334990"/>
    </source>
</evidence>
<keyword evidence="2" id="KW-1003">Cell membrane</keyword>
<reference evidence="8 9" key="1">
    <citation type="submission" date="2019-10" db="EMBL/GenBank/DDBJ databases">
        <title>Whole genome shotgun sequence of Acrocarpospora corrugata NBRC 13972.</title>
        <authorList>
            <person name="Ichikawa N."/>
            <person name="Kimura A."/>
            <person name="Kitahashi Y."/>
            <person name="Komaki H."/>
            <person name="Oguchi A."/>
        </authorList>
    </citation>
    <scope>NUCLEOTIDE SEQUENCE [LARGE SCALE GENOMIC DNA]</scope>
    <source>
        <strain evidence="8 9">NBRC 13972</strain>
    </source>
</reference>
<dbReference type="PANTHER" id="PTHR23513">
    <property type="entry name" value="INTEGRAL MEMBRANE EFFLUX PROTEIN-RELATED"/>
    <property type="match status" value="1"/>
</dbReference>
<dbReference type="EMBL" id="BLAD01000111">
    <property type="protein sequence ID" value="GES05749.1"/>
    <property type="molecule type" value="Genomic_DNA"/>
</dbReference>
<dbReference type="Gene3D" id="1.20.1250.20">
    <property type="entry name" value="MFS general substrate transporter like domains"/>
    <property type="match status" value="1"/>
</dbReference>
<feature type="domain" description="Major facilitator superfamily (MFS) profile" evidence="7">
    <location>
        <begin position="1"/>
        <end position="428"/>
    </location>
</feature>
<feature type="transmembrane region" description="Helical" evidence="6">
    <location>
        <begin position="107"/>
        <end position="127"/>
    </location>
</feature>
<feature type="transmembrane region" description="Helical" evidence="6">
    <location>
        <begin position="360"/>
        <end position="384"/>
    </location>
</feature>
<proteinExistence type="predicted"/>
<feature type="transmembrane region" description="Helical" evidence="6">
    <location>
        <begin position="81"/>
        <end position="101"/>
    </location>
</feature>
<dbReference type="Proteomes" id="UP000334990">
    <property type="component" value="Unassembled WGS sequence"/>
</dbReference>